<dbReference type="GO" id="GO:0008677">
    <property type="term" value="F:2-dehydropantoate 2-reductase activity"/>
    <property type="evidence" value="ECO:0007669"/>
    <property type="project" value="UniProtKB-EC"/>
</dbReference>
<dbReference type="Gene3D" id="3.40.50.720">
    <property type="entry name" value="NAD(P)-binding Rossmann-like Domain"/>
    <property type="match status" value="1"/>
</dbReference>
<reference evidence="14" key="2">
    <citation type="submission" date="2023-01" db="EMBL/GenBank/DDBJ databases">
        <authorList>
            <person name="Sun Q."/>
            <person name="Evtushenko L."/>
        </authorList>
    </citation>
    <scope>NUCLEOTIDE SEQUENCE</scope>
    <source>
        <strain evidence="14">VKM B-2555</strain>
    </source>
</reference>
<dbReference type="RefSeq" id="WP_271205206.1">
    <property type="nucleotide sequence ID" value="NZ_BSFK01000016.1"/>
</dbReference>
<comment type="function">
    <text evidence="1 11">Catalyzes the NADPH-dependent reduction of ketopantoate into pantoic acid.</text>
</comment>
<evidence type="ECO:0000259" key="13">
    <source>
        <dbReference type="Pfam" id="PF08546"/>
    </source>
</evidence>
<dbReference type="InterPro" id="IPR013332">
    <property type="entry name" value="KPR_N"/>
</dbReference>
<organism evidence="14 15">
    <name type="scientific">Methylopila jiangsuensis</name>
    <dbReference type="NCBI Taxonomy" id="586230"/>
    <lineage>
        <taxon>Bacteria</taxon>
        <taxon>Pseudomonadati</taxon>
        <taxon>Pseudomonadota</taxon>
        <taxon>Alphaproteobacteria</taxon>
        <taxon>Hyphomicrobiales</taxon>
        <taxon>Methylopilaceae</taxon>
        <taxon>Methylopila</taxon>
    </lineage>
</organism>
<evidence type="ECO:0000259" key="12">
    <source>
        <dbReference type="Pfam" id="PF02558"/>
    </source>
</evidence>
<keyword evidence="6 11" id="KW-0566">Pantothenate biosynthesis</keyword>
<dbReference type="Pfam" id="PF08546">
    <property type="entry name" value="ApbA_C"/>
    <property type="match status" value="1"/>
</dbReference>
<dbReference type="Proteomes" id="UP001143364">
    <property type="component" value="Unassembled WGS sequence"/>
</dbReference>
<keyword evidence="7 11" id="KW-0521">NADP</keyword>
<evidence type="ECO:0000256" key="2">
    <source>
        <dbReference type="ARBA" id="ARBA00004994"/>
    </source>
</evidence>
<evidence type="ECO:0000256" key="4">
    <source>
        <dbReference type="ARBA" id="ARBA00013014"/>
    </source>
</evidence>
<dbReference type="GO" id="GO:0005737">
    <property type="term" value="C:cytoplasm"/>
    <property type="evidence" value="ECO:0007669"/>
    <property type="project" value="TreeGrafter"/>
</dbReference>
<gene>
    <name evidence="14" type="ORF">GCM10008171_26070</name>
</gene>
<dbReference type="AlphaFoldDB" id="A0A9W6N4I1"/>
<dbReference type="SUPFAM" id="SSF48179">
    <property type="entry name" value="6-phosphogluconate dehydrogenase C-terminal domain-like"/>
    <property type="match status" value="1"/>
</dbReference>
<dbReference type="InterPro" id="IPR036291">
    <property type="entry name" value="NAD(P)-bd_dom_sf"/>
</dbReference>
<dbReference type="PANTHER" id="PTHR21708:SF26">
    <property type="entry name" value="2-DEHYDROPANTOATE 2-REDUCTASE"/>
    <property type="match status" value="1"/>
</dbReference>
<dbReference type="InterPro" id="IPR003710">
    <property type="entry name" value="ApbA"/>
</dbReference>
<dbReference type="InterPro" id="IPR051402">
    <property type="entry name" value="KPR-Related"/>
</dbReference>
<evidence type="ECO:0000313" key="14">
    <source>
        <dbReference type="EMBL" id="GLK77353.1"/>
    </source>
</evidence>
<evidence type="ECO:0000256" key="5">
    <source>
        <dbReference type="ARBA" id="ARBA00019465"/>
    </source>
</evidence>
<dbReference type="GO" id="GO:0015940">
    <property type="term" value="P:pantothenate biosynthetic process"/>
    <property type="evidence" value="ECO:0007669"/>
    <property type="project" value="UniProtKB-KW"/>
</dbReference>
<dbReference type="EMBL" id="BSFK01000016">
    <property type="protein sequence ID" value="GLK77353.1"/>
    <property type="molecule type" value="Genomic_DNA"/>
</dbReference>
<proteinExistence type="inferred from homology"/>
<dbReference type="SUPFAM" id="SSF51735">
    <property type="entry name" value="NAD(P)-binding Rossmann-fold domains"/>
    <property type="match status" value="1"/>
</dbReference>
<dbReference type="Pfam" id="PF02558">
    <property type="entry name" value="ApbA"/>
    <property type="match status" value="1"/>
</dbReference>
<evidence type="ECO:0000256" key="6">
    <source>
        <dbReference type="ARBA" id="ARBA00022655"/>
    </source>
</evidence>
<keyword evidence="15" id="KW-1185">Reference proteome</keyword>
<evidence type="ECO:0000256" key="7">
    <source>
        <dbReference type="ARBA" id="ARBA00022857"/>
    </source>
</evidence>
<dbReference type="FunFam" id="1.10.1040.10:FF:000017">
    <property type="entry name" value="2-dehydropantoate 2-reductase"/>
    <property type="match status" value="1"/>
</dbReference>
<dbReference type="InterPro" id="IPR013752">
    <property type="entry name" value="KPA_reductase"/>
</dbReference>
<keyword evidence="8 11" id="KW-0560">Oxidoreductase</keyword>
<feature type="domain" description="Ketopantoate reductase C-terminal" evidence="13">
    <location>
        <begin position="175"/>
        <end position="298"/>
    </location>
</feature>
<dbReference type="EC" id="1.1.1.169" evidence="4 11"/>
<dbReference type="NCBIfam" id="NF005094">
    <property type="entry name" value="PRK06522.2-5"/>
    <property type="match status" value="1"/>
</dbReference>
<protein>
    <recommendedName>
        <fullName evidence="5 11">2-dehydropantoate 2-reductase</fullName>
        <ecNumber evidence="4 11">1.1.1.169</ecNumber>
    </recommendedName>
    <alternativeName>
        <fullName evidence="9 11">Ketopantoate reductase</fullName>
    </alternativeName>
</protein>
<dbReference type="InterPro" id="IPR008927">
    <property type="entry name" value="6-PGluconate_DH-like_C_sf"/>
</dbReference>
<evidence type="ECO:0000256" key="1">
    <source>
        <dbReference type="ARBA" id="ARBA00002919"/>
    </source>
</evidence>
<dbReference type="NCBIfam" id="TIGR00745">
    <property type="entry name" value="apbA_panE"/>
    <property type="match status" value="1"/>
</dbReference>
<accession>A0A9W6N4I1</accession>
<evidence type="ECO:0000256" key="11">
    <source>
        <dbReference type="RuleBase" id="RU362068"/>
    </source>
</evidence>
<comment type="caution">
    <text evidence="14">The sequence shown here is derived from an EMBL/GenBank/DDBJ whole genome shotgun (WGS) entry which is preliminary data.</text>
</comment>
<evidence type="ECO:0000256" key="3">
    <source>
        <dbReference type="ARBA" id="ARBA00007870"/>
    </source>
</evidence>
<dbReference type="FunFam" id="3.40.50.720:FF:000307">
    <property type="entry name" value="2-dehydropantoate 2-reductase"/>
    <property type="match status" value="1"/>
</dbReference>
<dbReference type="Gene3D" id="1.10.1040.10">
    <property type="entry name" value="N-(1-d-carboxylethyl)-l-norvaline Dehydrogenase, domain 2"/>
    <property type="match status" value="1"/>
</dbReference>
<feature type="domain" description="Ketopantoate reductase N-terminal" evidence="12">
    <location>
        <begin position="4"/>
        <end position="147"/>
    </location>
</feature>
<reference evidence="14" key="1">
    <citation type="journal article" date="2014" name="Int. J. Syst. Evol. Microbiol.">
        <title>Complete genome sequence of Corynebacterium casei LMG S-19264T (=DSM 44701T), isolated from a smear-ripened cheese.</title>
        <authorList>
            <consortium name="US DOE Joint Genome Institute (JGI-PGF)"/>
            <person name="Walter F."/>
            <person name="Albersmeier A."/>
            <person name="Kalinowski J."/>
            <person name="Ruckert C."/>
        </authorList>
    </citation>
    <scope>NUCLEOTIDE SEQUENCE</scope>
    <source>
        <strain evidence="14">VKM B-2555</strain>
    </source>
</reference>
<evidence type="ECO:0000256" key="8">
    <source>
        <dbReference type="ARBA" id="ARBA00023002"/>
    </source>
</evidence>
<evidence type="ECO:0000313" key="15">
    <source>
        <dbReference type="Proteomes" id="UP001143364"/>
    </source>
</evidence>
<comment type="pathway">
    <text evidence="2 11">Cofactor biosynthesis; (R)-pantothenate biosynthesis; (R)-pantoate from 3-methyl-2-oxobutanoate: step 2/2.</text>
</comment>
<comment type="catalytic activity">
    <reaction evidence="10 11">
        <text>(R)-pantoate + NADP(+) = 2-dehydropantoate + NADPH + H(+)</text>
        <dbReference type="Rhea" id="RHEA:16233"/>
        <dbReference type="ChEBI" id="CHEBI:11561"/>
        <dbReference type="ChEBI" id="CHEBI:15378"/>
        <dbReference type="ChEBI" id="CHEBI:15980"/>
        <dbReference type="ChEBI" id="CHEBI:57783"/>
        <dbReference type="ChEBI" id="CHEBI:58349"/>
        <dbReference type="EC" id="1.1.1.169"/>
    </reaction>
</comment>
<name>A0A9W6N4I1_9HYPH</name>
<comment type="similarity">
    <text evidence="3 11">Belongs to the ketopantoate reductase family.</text>
</comment>
<sequence>MRLLILGAGGIGGYYGGRLAASGADVTFLVRERRAEQLARDGLVITSPYGDVTQKAAAVTAIAEPFDAVLLSCKAYDLDSAVEAIAPAVGPETVVLPLLNGVRHLDALDARFGADKVLGGSVHIMVTMAADGTIRHLNRLQRFVMGARSAGQQDAAARLHAALEPGGFRPEFSADVMQDMWEKFTMLATFAGLTCVMRASVGQIMEAEEGEALAGALLSECASVAAANGHPPRQPFLDQSLGMLTAKGSAATASMLRDTENGFRTEHEHILGDMRRRARAAGLATPVLAVALAHMQAYAARQAGAT</sequence>
<dbReference type="PANTHER" id="PTHR21708">
    <property type="entry name" value="PROBABLE 2-DEHYDROPANTOATE 2-REDUCTASE"/>
    <property type="match status" value="1"/>
</dbReference>
<dbReference type="InterPro" id="IPR013328">
    <property type="entry name" value="6PGD_dom2"/>
</dbReference>
<evidence type="ECO:0000256" key="9">
    <source>
        <dbReference type="ARBA" id="ARBA00032024"/>
    </source>
</evidence>
<evidence type="ECO:0000256" key="10">
    <source>
        <dbReference type="ARBA" id="ARBA00048793"/>
    </source>
</evidence>